<organism evidence="2">
    <name type="scientific">Xanthomonas euvesicatoria pv. vesicatoria (strain 85-10)</name>
    <name type="common">Xanthomonas campestris pv. vesicatoria</name>
    <dbReference type="NCBI Taxonomy" id="316273"/>
    <lineage>
        <taxon>Bacteria</taxon>
        <taxon>Pseudomonadati</taxon>
        <taxon>Pseudomonadota</taxon>
        <taxon>Gammaproteobacteria</taxon>
        <taxon>Lysobacterales</taxon>
        <taxon>Lysobacteraceae</taxon>
        <taxon>Xanthomonas</taxon>
    </lineage>
</organism>
<protein>
    <submittedName>
        <fullName evidence="1">Uncharacterized protein</fullName>
    </submittedName>
</protein>
<reference evidence="1 2" key="1">
    <citation type="journal article" date="2005" name="J. Bacteriol.">
        <title>Insights into genome plasticity and pathogenicity of the plant pathogenic Bacterium Xanthomonas campestris pv. vesicatoria revealed by the complete genome sequence.</title>
        <authorList>
            <person name="Thieme F."/>
            <person name="Koebnik R."/>
            <person name="Bekel T."/>
            <person name="Berger C."/>
            <person name="Boch J."/>
            <person name="Buettner D."/>
            <person name="Caldana C."/>
            <person name="Gaigalat L."/>
            <person name="Goesmann A."/>
            <person name="Kay S."/>
            <person name="Kirchner O."/>
            <person name="Lanz C."/>
            <person name="Linke B."/>
            <person name="McHardy A.C."/>
            <person name="Meyer F."/>
            <person name="Mittenhuber G."/>
            <person name="Nies D.H."/>
            <person name="Niesbach-Kloesgen U."/>
            <person name="Patschkowski T."/>
            <person name="Rueckert C."/>
            <person name="Rupp O."/>
            <person name="Schneicker S."/>
            <person name="Schuster S.C."/>
            <person name="Vorhoelter F.J."/>
            <person name="Weber E."/>
            <person name="Puehler A."/>
            <person name="Bonas U."/>
            <person name="Bartels D."/>
            <person name="Kaiser O."/>
        </authorList>
    </citation>
    <scope>NUCLEOTIDE SEQUENCE [LARGE SCALE GENOMIC DNA]</scope>
    <source>
        <strain evidence="1 2">85-10</strain>
    </source>
</reference>
<dbReference type="EMBL" id="AM039952">
    <property type="protein sequence ID" value="CAJ22709.1"/>
    <property type="molecule type" value="Genomic_DNA"/>
</dbReference>
<evidence type="ECO:0000313" key="2">
    <source>
        <dbReference type="Proteomes" id="UP000007069"/>
    </source>
</evidence>
<dbReference type="Proteomes" id="UP000007069">
    <property type="component" value="Chromosome"/>
</dbReference>
<dbReference type="KEGG" id="xcv:XCV1078"/>
<name>Q3BWQ4_XANE5</name>
<dbReference type="AlphaFoldDB" id="Q3BWQ4"/>
<gene>
    <name evidence="1" type="ordered locus">XCV1078</name>
</gene>
<sequence>MSDMAASCNCLQIAQSSSRTRSAQATMWCRSGARRYFWHRRRSHRGSIADRGCGKRAPAKAFDSERCPRAL</sequence>
<evidence type="ECO:0000313" key="1">
    <source>
        <dbReference type="EMBL" id="CAJ22709.1"/>
    </source>
</evidence>
<dbReference type="HOGENOM" id="CLU_2739068_0_0_6"/>
<accession>Q3BWQ4</accession>
<proteinExistence type="predicted"/>